<evidence type="ECO:0000313" key="2">
    <source>
        <dbReference type="Proteomes" id="UP000199670"/>
    </source>
</evidence>
<sequence length="102" mass="11444">MKKLLYISILGFFLTGCGDGMPPSCDSKDAKKLLNEIITKQGGGQFSFINISDQLTLNEDKEQKRYLCQANVSFGGNGSFPVKYSVFLDKKNKNYFFVKIVN</sequence>
<organism evidence="1 2">
    <name type="scientific">Gilliamella bombicola</name>
    <dbReference type="NCBI Taxonomy" id="1798182"/>
    <lineage>
        <taxon>Bacteria</taxon>
        <taxon>Pseudomonadati</taxon>
        <taxon>Pseudomonadota</taxon>
        <taxon>Gammaproteobacteria</taxon>
        <taxon>Orbales</taxon>
        <taxon>Orbaceae</taxon>
        <taxon>Gilliamella</taxon>
    </lineage>
</organism>
<dbReference type="PROSITE" id="PS51257">
    <property type="entry name" value="PROKAR_LIPOPROTEIN"/>
    <property type="match status" value="1"/>
</dbReference>
<accession>A0A1C4ANH1</accession>
<dbReference type="EMBL" id="FMAQ01000003">
    <property type="protein sequence ID" value="SCB96164.1"/>
    <property type="molecule type" value="Genomic_DNA"/>
</dbReference>
<gene>
    <name evidence="1" type="ORF">GA0061081_10358</name>
</gene>
<evidence type="ECO:0000313" key="1">
    <source>
        <dbReference type="EMBL" id="SCB96164.1"/>
    </source>
</evidence>
<reference evidence="2" key="1">
    <citation type="submission" date="2016-08" db="EMBL/GenBank/DDBJ databases">
        <authorList>
            <person name="Varghese N."/>
            <person name="Submissions Spin"/>
        </authorList>
    </citation>
    <scope>NUCLEOTIDE SEQUENCE [LARGE SCALE GENOMIC DNA]</scope>
    <source>
        <strain evidence="2">R-53248</strain>
    </source>
</reference>
<dbReference type="OrthoDB" id="5688187at2"/>
<protein>
    <recommendedName>
        <fullName evidence="3">Lipoprotein</fullName>
    </recommendedName>
</protein>
<evidence type="ECO:0008006" key="3">
    <source>
        <dbReference type="Google" id="ProtNLM"/>
    </source>
</evidence>
<dbReference type="AlphaFoldDB" id="A0A1C4ANH1"/>
<name>A0A1C4ANH1_9GAMM</name>
<keyword evidence="2" id="KW-1185">Reference proteome</keyword>
<proteinExistence type="predicted"/>
<dbReference type="Proteomes" id="UP000199670">
    <property type="component" value="Unassembled WGS sequence"/>
</dbReference>
<dbReference type="RefSeq" id="WP_091347363.1">
    <property type="nucleotide sequence ID" value="NZ_FMAQ01000003.1"/>
</dbReference>
<dbReference type="STRING" id="1798182.GA0061081_10358"/>